<dbReference type="RefSeq" id="WP_073157728.1">
    <property type="nucleotide sequence ID" value="NZ_FQVL01000016.1"/>
</dbReference>
<keyword evidence="1" id="KW-0812">Transmembrane</keyword>
<keyword evidence="1" id="KW-1133">Transmembrane helix</keyword>
<dbReference type="STRING" id="112248.SAMN05444392_11657"/>
<feature type="transmembrane region" description="Helical" evidence="1">
    <location>
        <begin position="7"/>
        <end position="28"/>
    </location>
</feature>
<dbReference type="AlphaFoldDB" id="A0A1M5AXE9"/>
<keyword evidence="3" id="KW-1185">Reference proteome</keyword>
<keyword evidence="1" id="KW-0472">Membrane</keyword>
<evidence type="ECO:0000256" key="1">
    <source>
        <dbReference type="SAM" id="Phobius"/>
    </source>
</evidence>
<name>A0A1M5AXE9_9BACL</name>
<accession>A0A1M5AXE9</accession>
<dbReference type="EMBL" id="FQVL01000016">
    <property type="protein sequence ID" value="SHF34895.1"/>
    <property type="molecule type" value="Genomic_DNA"/>
</dbReference>
<evidence type="ECO:0000313" key="3">
    <source>
        <dbReference type="Proteomes" id="UP000184476"/>
    </source>
</evidence>
<protein>
    <submittedName>
        <fullName evidence="2">Uncharacterized protein</fullName>
    </submittedName>
</protein>
<dbReference type="Proteomes" id="UP000184476">
    <property type="component" value="Unassembled WGS sequence"/>
</dbReference>
<gene>
    <name evidence="2" type="ORF">SAMN05444392_11657</name>
</gene>
<evidence type="ECO:0000313" key="2">
    <source>
        <dbReference type="EMBL" id="SHF34895.1"/>
    </source>
</evidence>
<sequence>MKHKQALIYIVFALLIGTLIWGFFYWTYSEDQLKEKQVSIPSDSMVASEKRYTKEDMKQSEKVAREFLIMYLKEKMELDQMKYLVTPYLYMQLQQMQKFHRKTAEVQLYQTVSINRGLSEMTENGMSWTFDVIEEITNAQSEKTTEEKFYTLQLIKEDRWQVDEVDAHGTFD</sequence>
<organism evidence="2 3">
    <name type="scientific">Seinonella peptonophila</name>
    <dbReference type="NCBI Taxonomy" id="112248"/>
    <lineage>
        <taxon>Bacteria</taxon>
        <taxon>Bacillati</taxon>
        <taxon>Bacillota</taxon>
        <taxon>Bacilli</taxon>
        <taxon>Bacillales</taxon>
        <taxon>Thermoactinomycetaceae</taxon>
        <taxon>Seinonella</taxon>
    </lineage>
</organism>
<proteinExistence type="predicted"/>
<reference evidence="2 3" key="1">
    <citation type="submission" date="2016-11" db="EMBL/GenBank/DDBJ databases">
        <authorList>
            <person name="Jaros S."/>
            <person name="Januszkiewicz K."/>
            <person name="Wedrychowicz H."/>
        </authorList>
    </citation>
    <scope>NUCLEOTIDE SEQUENCE [LARGE SCALE GENOMIC DNA]</scope>
    <source>
        <strain evidence="2 3">DSM 44666</strain>
    </source>
</reference>